<organism evidence="3 4">
    <name type="scientific">Nocardioides nanhaiensis</name>
    <dbReference type="NCBI Taxonomy" id="1476871"/>
    <lineage>
        <taxon>Bacteria</taxon>
        <taxon>Bacillati</taxon>
        <taxon>Actinomycetota</taxon>
        <taxon>Actinomycetes</taxon>
        <taxon>Propionibacteriales</taxon>
        <taxon>Nocardioidaceae</taxon>
        <taxon>Nocardioides</taxon>
    </lineage>
</organism>
<protein>
    <recommendedName>
        <fullName evidence="5">Zinc-finger domain-containing protein</fullName>
    </recommendedName>
</protein>
<sequence length="162" mass="16090">MTPMTHLGPRVSALLDGQLPAAEAELAWQHVHGCHSCRDLVEREGWVKQRLSALSLTPTGSEPPAHLVGSLLGLTPASVGPTGAVVHSSAGVPRRPLGLAALGGSAVGVAVVGVLALGAAPASAPSVDRRAPASNVVSQVPVTSVGGPLARPSGQPAGRVGR</sequence>
<keyword evidence="4" id="KW-1185">Reference proteome</keyword>
<evidence type="ECO:0008006" key="5">
    <source>
        <dbReference type="Google" id="ProtNLM"/>
    </source>
</evidence>
<gene>
    <name evidence="3" type="ORF">GCM10023226_43720</name>
</gene>
<feature type="transmembrane region" description="Helical" evidence="2">
    <location>
        <begin position="97"/>
        <end position="120"/>
    </location>
</feature>
<evidence type="ECO:0000313" key="3">
    <source>
        <dbReference type="EMBL" id="GAA4700112.1"/>
    </source>
</evidence>
<evidence type="ECO:0000256" key="2">
    <source>
        <dbReference type="SAM" id="Phobius"/>
    </source>
</evidence>
<feature type="region of interest" description="Disordered" evidence="1">
    <location>
        <begin position="143"/>
        <end position="162"/>
    </location>
</feature>
<reference evidence="4" key="1">
    <citation type="journal article" date="2019" name="Int. J. Syst. Evol. Microbiol.">
        <title>The Global Catalogue of Microorganisms (GCM) 10K type strain sequencing project: providing services to taxonomists for standard genome sequencing and annotation.</title>
        <authorList>
            <consortium name="The Broad Institute Genomics Platform"/>
            <consortium name="The Broad Institute Genome Sequencing Center for Infectious Disease"/>
            <person name="Wu L."/>
            <person name="Ma J."/>
        </authorList>
    </citation>
    <scope>NUCLEOTIDE SEQUENCE [LARGE SCALE GENOMIC DNA]</scope>
    <source>
        <strain evidence="4">JCM 18127</strain>
    </source>
</reference>
<dbReference type="RefSeq" id="WP_345273425.1">
    <property type="nucleotide sequence ID" value="NZ_BAABIM010000007.1"/>
</dbReference>
<keyword evidence="2" id="KW-1133">Transmembrane helix</keyword>
<accession>A0ABP8X3V4</accession>
<keyword evidence="2" id="KW-0472">Membrane</keyword>
<dbReference type="EMBL" id="BAABIM010000007">
    <property type="protein sequence ID" value="GAA4700112.1"/>
    <property type="molecule type" value="Genomic_DNA"/>
</dbReference>
<dbReference type="Proteomes" id="UP001500621">
    <property type="component" value="Unassembled WGS sequence"/>
</dbReference>
<name>A0ABP8X3V4_9ACTN</name>
<evidence type="ECO:0000256" key="1">
    <source>
        <dbReference type="SAM" id="MobiDB-lite"/>
    </source>
</evidence>
<comment type="caution">
    <text evidence="3">The sequence shown here is derived from an EMBL/GenBank/DDBJ whole genome shotgun (WGS) entry which is preliminary data.</text>
</comment>
<keyword evidence="2" id="KW-0812">Transmembrane</keyword>
<evidence type="ECO:0000313" key="4">
    <source>
        <dbReference type="Proteomes" id="UP001500621"/>
    </source>
</evidence>
<proteinExistence type="predicted"/>